<keyword evidence="2" id="KW-0732">Signal</keyword>
<evidence type="ECO:0000259" key="3">
    <source>
        <dbReference type="Pfam" id="PF20434"/>
    </source>
</evidence>
<comment type="caution">
    <text evidence="4">The sequence shown here is derived from an EMBL/GenBank/DDBJ whole genome shotgun (WGS) entry which is preliminary data.</text>
</comment>
<reference evidence="5" key="1">
    <citation type="journal article" date="2019" name="Int. J. Syst. Evol. Microbiol.">
        <title>The Global Catalogue of Microorganisms (GCM) 10K type strain sequencing project: providing services to taxonomists for standard genome sequencing and annotation.</title>
        <authorList>
            <consortium name="The Broad Institute Genomics Platform"/>
            <consortium name="The Broad Institute Genome Sequencing Center for Infectious Disease"/>
            <person name="Wu L."/>
            <person name="Ma J."/>
        </authorList>
    </citation>
    <scope>NUCLEOTIDE SEQUENCE [LARGE SCALE GENOMIC DNA]</scope>
    <source>
        <strain evidence="5">KACC 11407</strain>
    </source>
</reference>
<evidence type="ECO:0000313" key="4">
    <source>
        <dbReference type="EMBL" id="MFC5571199.1"/>
    </source>
</evidence>
<dbReference type="Proteomes" id="UP001596036">
    <property type="component" value="Unassembled WGS sequence"/>
</dbReference>
<dbReference type="RefSeq" id="WP_386755785.1">
    <property type="nucleotide sequence ID" value="NZ_JBHSNM010000006.1"/>
</dbReference>
<dbReference type="Pfam" id="PF20434">
    <property type="entry name" value="BD-FAE"/>
    <property type="match status" value="1"/>
</dbReference>
<evidence type="ECO:0000256" key="2">
    <source>
        <dbReference type="SAM" id="SignalP"/>
    </source>
</evidence>
<dbReference type="PANTHER" id="PTHR48081">
    <property type="entry name" value="AB HYDROLASE SUPERFAMILY PROTEIN C4A8.06C"/>
    <property type="match status" value="1"/>
</dbReference>
<evidence type="ECO:0000256" key="1">
    <source>
        <dbReference type="ARBA" id="ARBA00022801"/>
    </source>
</evidence>
<protein>
    <submittedName>
        <fullName evidence="4">Alpha/beta hydrolase</fullName>
    </submittedName>
</protein>
<evidence type="ECO:0000313" key="5">
    <source>
        <dbReference type="Proteomes" id="UP001596036"/>
    </source>
</evidence>
<dbReference type="PANTHER" id="PTHR48081:SF33">
    <property type="entry name" value="KYNURENINE FORMAMIDASE"/>
    <property type="match status" value="1"/>
</dbReference>
<feature type="domain" description="BD-FAE-like" evidence="3">
    <location>
        <begin position="74"/>
        <end position="180"/>
    </location>
</feature>
<accession>A0ABW0SQP0</accession>
<organism evidence="4 5">
    <name type="scientific">Lysobacter yangpyeongensis</name>
    <dbReference type="NCBI Taxonomy" id="346182"/>
    <lineage>
        <taxon>Bacteria</taxon>
        <taxon>Pseudomonadati</taxon>
        <taxon>Pseudomonadota</taxon>
        <taxon>Gammaproteobacteria</taxon>
        <taxon>Lysobacterales</taxon>
        <taxon>Lysobacteraceae</taxon>
        <taxon>Lysobacter</taxon>
    </lineage>
</organism>
<feature type="chain" id="PRO_5046871786" evidence="2">
    <location>
        <begin position="20"/>
        <end position="309"/>
    </location>
</feature>
<dbReference type="EMBL" id="JBHSNM010000006">
    <property type="protein sequence ID" value="MFC5571199.1"/>
    <property type="molecule type" value="Genomic_DNA"/>
</dbReference>
<name>A0ABW0SQP0_9GAMM</name>
<feature type="signal peptide" evidence="2">
    <location>
        <begin position="1"/>
        <end position="19"/>
    </location>
</feature>
<dbReference type="InterPro" id="IPR050300">
    <property type="entry name" value="GDXG_lipolytic_enzyme"/>
</dbReference>
<keyword evidence="5" id="KW-1185">Reference proteome</keyword>
<keyword evidence="1 4" id="KW-0378">Hydrolase</keyword>
<gene>
    <name evidence="4" type="ORF">ACFPN1_14130</name>
</gene>
<dbReference type="SUPFAM" id="SSF53474">
    <property type="entry name" value="alpha/beta-Hydrolases"/>
    <property type="match status" value="1"/>
</dbReference>
<dbReference type="Gene3D" id="3.40.50.1820">
    <property type="entry name" value="alpha/beta hydrolase"/>
    <property type="match status" value="1"/>
</dbReference>
<dbReference type="GO" id="GO:0016787">
    <property type="term" value="F:hydrolase activity"/>
    <property type="evidence" value="ECO:0007669"/>
    <property type="project" value="UniProtKB-KW"/>
</dbReference>
<dbReference type="InterPro" id="IPR049492">
    <property type="entry name" value="BD-FAE-like_dom"/>
</dbReference>
<dbReference type="InterPro" id="IPR029058">
    <property type="entry name" value="AB_hydrolase_fold"/>
</dbReference>
<proteinExistence type="predicted"/>
<sequence length="309" mass="33161">MRLSRRIAVLCIVACSVCAAIPPPAAQARGRWRERLAERVAQRRTESVDPADLPGNVKIWRDQAYGSDRAQRFDVYAPRGATHAPTLFLVHGGGWKRGDKQAANVVTAKVRHWTAQGYVVISANYRMLPDADPLTQARDVAAAIASAQRDSARWGGDPDRFVLAGHSAGAHLGALLAATPTALAQAHARPLRGALLLDSAALDTEALMARPHPKLYDEAFGPDRSYWRAASPVAQLTAPGVPMLVVCSTQRANACPQAHAFVAKAQRLGRRAQVLEQDLGHGDINAALGEPSAYTAAVDRFLQSLQPQA</sequence>